<sequence>MDLVQNTCKSKITFFQIVISEEFEPERHLYAFFTFKNYFSGTLLTKNVLNQKDNLLGWCQKLVYLFDPVPASLDQQ</sequence>
<dbReference type="AlphaFoldDB" id="Q86MQ4"/>
<evidence type="ECO:0000313" key="1">
    <source>
        <dbReference type="EMBL" id="AAO74701.1"/>
    </source>
</evidence>
<proteinExistence type="evidence at transcript level"/>
<name>Q86MQ4_DROME</name>
<dbReference type="EMBL" id="BT006018">
    <property type="protein sequence ID" value="AAO74701.1"/>
    <property type="molecule type" value="mRNA"/>
</dbReference>
<reference evidence="1" key="1">
    <citation type="submission" date="2003-03" db="EMBL/GenBank/DDBJ databases">
        <authorList>
            <person name="Stapleton M."/>
            <person name="Brokstein P."/>
            <person name="Hong L."/>
            <person name="Agbayani A."/>
            <person name="Carlson J."/>
            <person name="Champe M."/>
            <person name="Chavez C."/>
            <person name="Dorsett V."/>
            <person name="Dresnek D."/>
            <person name="Farfan D."/>
            <person name="Frise E."/>
            <person name="George R."/>
            <person name="Gonzalez M."/>
            <person name="Guarin H."/>
            <person name="Kronmiller B."/>
            <person name="Li P."/>
            <person name="Liao G."/>
            <person name="Miranda A."/>
            <person name="Mungall C.J."/>
            <person name="Nunoo J."/>
            <person name="Pacleb J."/>
            <person name="Paragas V."/>
            <person name="Park S."/>
            <person name="Patel S."/>
            <person name="Phouanenavong S."/>
            <person name="Wan K."/>
            <person name="Yu C."/>
            <person name="Lewis S.E."/>
            <person name="Rubin G.M."/>
            <person name="Celniker S."/>
        </authorList>
    </citation>
    <scope>NUCLEOTIDE SEQUENCE</scope>
</reference>
<accession>Q86MQ4</accession>
<protein>
    <submittedName>
        <fullName evidence="1">GM07658p</fullName>
    </submittedName>
</protein>
<organism evidence="1">
    <name type="scientific">Drosophila melanogaster</name>
    <name type="common">Fruit fly</name>
    <dbReference type="NCBI Taxonomy" id="7227"/>
    <lineage>
        <taxon>Eukaryota</taxon>
        <taxon>Metazoa</taxon>
        <taxon>Ecdysozoa</taxon>
        <taxon>Arthropoda</taxon>
        <taxon>Hexapoda</taxon>
        <taxon>Insecta</taxon>
        <taxon>Pterygota</taxon>
        <taxon>Neoptera</taxon>
        <taxon>Endopterygota</taxon>
        <taxon>Diptera</taxon>
        <taxon>Brachycera</taxon>
        <taxon>Muscomorpha</taxon>
        <taxon>Ephydroidea</taxon>
        <taxon>Drosophilidae</taxon>
        <taxon>Drosophila</taxon>
        <taxon>Sophophora</taxon>
    </lineage>
</organism>